<reference evidence="2" key="1">
    <citation type="journal article" date="2020" name="Nature">
        <title>Giant virus diversity and host interactions through global metagenomics.</title>
        <authorList>
            <person name="Schulz F."/>
            <person name="Roux S."/>
            <person name="Paez-Espino D."/>
            <person name="Jungbluth S."/>
            <person name="Walsh D.A."/>
            <person name="Denef V.J."/>
            <person name="McMahon K.D."/>
            <person name="Konstantinidis K.T."/>
            <person name="Eloe-Fadrosh E.A."/>
            <person name="Kyrpides N.C."/>
            <person name="Woyke T."/>
        </authorList>
    </citation>
    <scope>NUCLEOTIDE SEQUENCE</scope>
    <source>
        <strain evidence="2">GVMAG-M-3300027747-57</strain>
    </source>
</reference>
<sequence>MDTLDLDINNYNIKDIEKFFRLKPNQKYNASDIELKEYEIREQLLQSGHINKRFKSDLIEFLTKAKQWLTFVKCGKAITEKQPTTIPKNYKLDTLDTPFSKEHSSRTDELINHPERQFIYANPSEFFQGTLNPLNTRVITKTLNIDTRFRDNLYTTQCSDFNMNIQNKLNKVVSMQLSSIELPIVFYNISESFGNNYLYIKVNYNTFAFQNNCLKELLNKKCCTKSFYDASNVDIFNNEQTYWDSSFNYITCIDSSYNTCEYNEYDEYNEYNENNFNTFNYNDNIHNYYDNNYNTYNYNENIYENENTYENTYEEIFNETIYDESSDENMDVESVTDIIDEEIMLENIDTYLNDNMIDDEFKKQLIDEELDIKNEKDKIKIIVQYEKMQNKLRDEYDKMQRKIKTEYEELQRKIQNDEIRKNMAEYEELQRKIQHDEFKRNRIRYENMQKKIRAEYEKKITEYERKKSEYEKKITEYERKKSEYEKKRAQFEKEKIQYEKKRAQYEIFKKEQIEKKLQLVDKVSNDKKLTKIIDNELIQDVSITDKDLVKLINDEITIIIPDGNYNSHGLINTINNLLSPIDEDGNLMNPNSIFSYIELSLDIDEHNSGTGKVIIKPSETHSKYINSITLDFTKNLNGTSDTTSLFSKIGWNLGFIKPQYSGSKQYISDTVFEMSTIKYIYLAVDDFNNNVNNQFVGLFNKSILNPNILARISIKGTSFSSIKENNYTIITEPRKYFGPVDIQRLRIQLYDEYGRILNMNNANYSFCLDFKLLYDL</sequence>
<accession>A0A6C0JL47</accession>
<dbReference type="AlphaFoldDB" id="A0A6C0JL47"/>
<feature type="coiled-coil region" evidence="1">
    <location>
        <begin position="382"/>
        <end position="504"/>
    </location>
</feature>
<name>A0A6C0JL47_9ZZZZ</name>
<evidence type="ECO:0000256" key="1">
    <source>
        <dbReference type="SAM" id="Coils"/>
    </source>
</evidence>
<keyword evidence="1" id="KW-0175">Coiled coil</keyword>
<protein>
    <submittedName>
        <fullName evidence="2">Uncharacterized protein</fullName>
    </submittedName>
</protein>
<proteinExistence type="predicted"/>
<organism evidence="2">
    <name type="scientific">viral metagenome</name>
    <dbReference type="NCBI Taxonomy" id="1070528"/>
    <lineage>
        <taxon>unclassified sequences</taxon>
        <taxon>metagenomes</taxon>
        <taxon>organismal metagenomes</taxon>
    </lineage>
</organism>
<dbReference type="EMBL" id="MN740433">
    <property type="protein sequence ID" value="QHU06382.1"/>
    <property type="molecule type" value="Genomic_DNA"/>
</dbReference>
<evidence type="ECO:0000313" key="2">
    <source>
        <dbReference type="EMBL" id="QHU06382.1"/>
    </source>
</evidence>